<protein>
    <submittedName>
        <fullName evidence="1">Uncharacterized protein</fullName>
    </submittedName>
</protein>
<evidence type="ECO:0000313" key="1">
    <source>
        <dbReference type="EMBL" id="CAB4160176.1"/>
    </source>
</evidence>
<organism evidence="1">
    <name type="scientific">uncultured Caudovirales phage</name>
    <dbReference type="NCBI Taxonomy" id="2100421"/>
    <lineage>
        <taxon>Viruses</taxon>
        <taxon>Duplodnaviria</taxon>
        <taxon>Heunggongvirae</taxon>
        <taxon>Uroviricota</taxon>
        <taxon>Caudoviricetes</taxon>
        <taxon>Peduoviridae</taxon>
        <taxon>Maltschvirus</taxon>
        <taxon>Maltschvirus maltsch</taxon>
    </lineage>
</organism>
<dbReference type="EMBL" id="LR796696">
    <property type="protein sequence ID" value="CAB4160176.1"/>
    <property type="molecule type" value="Genomic_DNA"/>
</dbReference>
<sequence>MQLKKLLRIPLQAATVKTNPYVEHAREYWFKIAELMPFVLSACINNPDSAAFLADLFVKDYHMLTDMIDQDFGYCKNCNSIYYQSKLCSKKDFKQTCELKTKAPSDERIALIDLPDPPSRKPITLDDIDTWRNYLDQLEEILKP</sequence>
<name>A0A6J5NR84_9CAUD</name>
<proteinExistence type="predicted"/>
<gene>
    <name evidence="1" type="ORF">UFOVP724_100</name>
</gene>
<reference evidence="1" key="1">
    <citation type="submission" date="2020-04" db="EMBL/GenBank/DDBJ databases">
        <authorList>
            <person name="Chiriac C."/>
            <person name="Salcher M."/>
            <person name="Ghai R."/>
            <person name="Kavagutti S V."/>
        </authorList>
    </citation>
    <scope>NUCLEOTIDE SEQUENCE</scope>
</reference>
<accession>A0A6J5NR84</accession>